<dbReference type="RefSeq" id="WP_379557843.1">
    <property type="nucleotide sequence ID" value="NZ_JBHTJS010000028.1"/>
</dbReference>
<dbReference type="EMBL" id="JBHTJS010000028">
    <property type="protein sequence ID" value="MFD1007851.1"/>
    <property type="molecule type" value="Genomic_DNA"/>
</dbReference>
<dbReference type="Proteomes" id="UP001597048">
    <property type="component" value="Unassembled WGS sequence"/>
</dbReference>
<feature type="transmembrane region" description="Helical" evidence="10">
    <location>
        <begin position="21"/>
        <end position="42"/>
    </location>
</feature>
<evidence type="ECO:0000313" key="13">
    <source>
        <dbReference type="EMBL" id="MFD1007851.1"/>
    </source>
</evidence>
<dbReference type="PANTHER" id="PTHR43840:SF41">
    <property type="entry name" value="CATION-EFFLUX PUMP FIEF"/>
    <property type="match status" value="1"/>
</dbReference>
<dbReference type="InterPro" id="IPR002524">
    <property type="entry name" value="Cation_efflux"/>
</dbReference>
<evidence type="ECO:0000259" key="11">
    <source>
        <dbReference type="Pfam" id="PF01545"/>
    </source>
</evidence>
<keyword evidence="5" id="KW-0408">Iron</keyword>
<comment type="caution">
    <text evidence="13">The sequence shown here is derived from an EMBL/GenBank/DDBJ whole genome shotgun (WGS) entry which is preliminary data.</text>
</comment>
<comment type="subcellular location">
    <subcellularLocation>
        <location evidence="1">Membrane</location>
        <topology evidence="1">Multi-pass membrane protein</topology>
    </subcellularLocation>
</comment>
<dbReference type="NCBIfam" id="TIGR01297">
    <property type="entry name" value="CDF"/>
    <property type="match status" value="1"/>
</dbReference>
<dbReference type="InterPro" id="IPR050291">
    <property type="entry name" value="CDF_Transporter"/>
</dbReference>
<dbReference type="InterPro" id="IPR058533">
    <property type="entry name" value="Cation_efflux_TM"/>
</dbReference>
<gene>
    <name evidence="13" type="ORF">ACFQ1C_06770</name>
</gene>
<feature type="transmembrane region" description="Helical" evidence="10">
    <location>
        <begin position="90"/>
        <end position="111"/>
    </location>
</feature>
<dbReference type="InterPro" id="IPR027469">
    <property type="entry name" value="Cation_efflux_TMD_sf"/>
</dbReference>
<evidence type="ECO:0000256" key="6">
    <source>
        <dbReference type="ARBA" id="ARBA00022692"/>
    </source>
</evidence>
<feature type="domain" description="Cation efflux protein cytoplasmic" evidence="12">
    <location>
        <begin position="219"/>
        <end position="295"/>
    </location>
</feature>
<dbReference type="Pfam" id="PF16916">
    <property type="entry name" value="ZT_dimer"/>
    <property type="match status" value="1"/>
</dbReference>
<protein>
    <submittedName>
        <fullName evidence="13">Cation diffusion facilitator family transporter</fullName>
    </submittedName>
</protein>
<accession>A0ABW3KIK1</accession>
<feature type="transmembrane region" description="Helical" evidence="10">
    <location>
        <begin position="48"/>
        <end position="69"/>
    </location>
</feature>
<dbReference type="SUPFAM" id="SSF161111">
    <property type="entry name" value="Cation efflux protein transmembrane domain-like"/>
    <property type="match status" value="1"/>
</dbReference>
<dbReference type="SUPFAM" id="SSF160240">
    <property type="entry name" value="Cation efflux protein cytoplasmic domain-like"/>
    <property type="match status" value="1"/>
</dbReference>
<reference evidence="14" key="1">
    <citation type="journal article" date="2019" name="Int. J. Syst. Evol. Microbiol.">
        <title>The Global Catalogue of Microorganisms (GCM) 10K type strain sequencing project: providing services to taxonomists for standard genome sequencing and annotation.</title>
        <authorList>
            <consortium name="The Broad Institute Genomics Platform"/>
            <consortium name="The Broad Institute Genome Sequencing Center for Infectious Disease"/>
            <person name="Wu L."/>
            <person name="Ma J."/>
        </authorList>
    </citation>
    <scope>NUCLEOTIDE SEQUENCE [LARGE SCALE GENOMIC DNA]</scope>
    <source>
        <strain evidence="14">CCUG 60525</strain>
    </source>
</reference>
<evidence type="ECO:0000256" key="9">
    <source>
        <dbReference type="ARBA" id="ARBA00023136"/>
    </source>
</evidence>
<keyword evidence="3" id="KW-0813">Transport</keyword>
<evidence type="ECO:0000256" key="10">
    <source>
        <dbReference type="SAM" id="Phobius"/>
    </source>
</evidence>
<dbReference type="InterPro" id="IPR036837">
    <property type="entry name" value="Cation_efflux_CTD_sf"/>
</dbReference>
<organism evidence="13 14">
    <name type="scientific">Oceanisphaera ostreae</name>
    <dbReference type="NCBI Taxonomy" id="914151"/>
    <lineage>
        <taxon>Bacteria</taxon>
        <taxon>Pseudomonadati</taxon>
        <taxon>Pseudomonadota</taxon>
        <taxon>Gammaproteobacteria</taxon>
        <taxon>Aeromonadales</taxon>
        <taxon>Aeromonadaceae</taxon>
        <taxon>Oceanisphaera</taxon>
    </lineage>
</organism>
<sequence>MTSVDEPISEPSSYGRLVTRAAIVAMVAAALMIITKLFAWFYTDSASMLASLTDSLLDISASFINLMAIRYALMPADHEHRFGHGKAESLAGLAQSAFISASAIFLMITGVSRLLNTQTVSHAGIGIGVVIFSLVLTIAVVLYQSYVIKKTNSVAIRADQLHYRSDLLLNVGVLLAIALAWLGFHWADSLFALLIGGYILKGALKIGYDAVQMLLDHQLPDAEQKRIIDVCLAVEGVHGLHDLRTRQSGPTRFIQLHLELDDNLPLVQAHQIVVQAERELEQLFSDTDIIIHMDPLSVLPQNSGDMTTSHFKANKV</sequence>
<name>A0ABW3KIK1_9GAMM</name>
<proteinExistence type="inferred from homology"/>
<feature type="transmembrane region" description="Helical" evidence="10">
    <location>
        <begin position="167"/>
        <end position="184"/>
    </location>
</feature>
<evidence type="ECO:0000256" key="1">
    <source>
        <dbReference type="ARBA" id="ARBA00004141"/>
    </source>
</evidence>
<feature type="transmembrane region" description="Helical" evidence="10">
    <location>
        <begin position="123"/>
        <end position="146"/>
    </location>
</feature>
<feature type="domain" description="Cation efflux protein transmembrane" evidence="11">
    <location>
        <begin position="23"/>
        <end position="215"/>
    </location>
</feature>
<dbReference type="Gene3D" id="1.20.1510.10">
    <property type="entry name" value="Cation efflux protein transmembrane domain"/>
    <property type="match status" value="1"/>
</dbReference>
<keyword evidence="7" id="KW-0864">Zinc transport</keyword>
<evidence type="ECO:0000256" key="8">
    <source>
        <dbReference type="ARBA" id="ARBA00022989"/>
    </source>
</evidence>
<evidence type="ECO:0000313" key="14">
    <source>
        <dbReference type="Proteomes" id="UP001597048"/>
    </source>
</evidence>
<keyword evidence="8 10" id="KW-1133">Transmembrane helix</keyword>
<evidence type="ECO:0000259" key="12">
    <source>
        <dbReference type="Pfam" id="PF16916"/>
    </source>
</evidence>
<evidence type="ECO:0000256" key="7">
    <source>
        <dbReference type="ARBA" id="ARBA00022906"/>
    </source>
</evidence>
<evidence type="ECO:0000256" key="4">
    <source>
        <dbReference type="ARBA" id="ARBA00022475"/>
    </source>
</evidence>
<keyword evidence="14" id="KW-1185">Reference proteome</keyword>
<evidence type="ECO:0000256" key="2">
    <source>
        <dbReference type="ARBA" id="ARBA00010212"/>
    </source>
</evidence>
<keyword evidence="7" id="KW-0862">Zinc</keyword>
<keyword evidence="6 10" id="KW-0812">Transmembrane</keyword>
<dbReference type="InterPro" id="IPR027470">
    <property type="entry name" value="Cation_efflux_CTD"/>
</dbReference>
<keyword evidence="9 10" id="KW-0472">Membrane</keyword>
<keyword evidence="5" id="KW-0410">Iron transport</keyword>
<keyword evidence="4" id="KW-1003">Cell membrane</keyword>
<evidence type="ECO:0000256" key="5">
    <source>
        <dbReference type="ARBA" id="ARBA00022496"/>
    </source>
</evidence>
<dbReference type="Gene3D" id="3.30.70.1350">
    <property type="entry name" value="Cation efflux protein, cytoplasmic domain"/>
    <property type="match status" value="1"/>
</dbReference>
<keyword evidence="7" id="KW-0406">Ion transport</keyword>
<dbReference type="PANTHER" id="PTHR43840">
    <property type="entry name" value="MITOCHONDRIAL METAL TRANSPORTER 1-RELATED"/>
    <property type="match status" value="1"/>
</dbReference>
<comment type="similarity">
    <text evidence="2">Belongs to the cation diffusion facilitator (CDF) transporter (TC 2.A.4) family. FieF subfamily.</text>
</comment>
<evidence type="ECO:0000256" key="3">
    <source>
        <dbReference type="ARBA" id="ARBA00022448"/>
    </source>
</evidence>
<dbReference type="Pfam" id="PF01545">
    <property type="entry name" value="Cation_efflux"/>
    <property type="match status" value="1"/>
</dbReference>